<dbReference type="KEGG" id="seds:AAY24_13545"/>
<dbReference type="NCBIfam" id="TIGR00750">
    <property type="entry name" value="lao"/>
    <property type="match status" value="1"/>
</dbReference>
<dbReference type="GO" id="GO:0016301">
    <property type="term" value="F:kinase activity"/>
    <property type="evidence" value="ECO:0007669"/>
    <property type="project" value="UniProtKB-KW"/>
</dbReference>
<dbReference type="GO" id="GO:0003924">
    <property type="term" value="F:GTPase activity"/>
    <property type="evidence" value="ECO:0007669"/>
    <property type="project" value="InterPro"/>
</dbReference>
<reference evidence="2 3" key="1">
    <citation type="journal article" date="2015" name="Genome Announc.">
        <title>Complete Genome Sequence of Sedimenticola thiotaurini Strain SIP-G1, a Polyphosphate- and Polyhydroxyalkanoate-Accumulating Sulfur-Oxidizing Gammaproteobacterium Isolated from Salt Marsh Sediments.</title>
        <authorList>
            <person name="Flood B.E."/>
            <person name="Jones D.S."/>
            <person name="Bailey J.V."/>
        </authorList>
    </citation>
    <scope>NUCLEOTIDE SEQUENCE [LARGE SCALE GENOMIC DNA]</scope>
    <source>
        <strain evidence="2 3">SIP-G1</strain>
    </source>
</reference>
<evidence type="ECO:0000313" key="3">
    <source>
        <dbReference type="Proteomes" id="UP000034410"/>
    </source>
</evidence>
<proteinExistence type="inferred from homology"/>
<keyword evidence="2" id="KW-0418">Kinase</keyword>
<dbReference type="PANTHER" id="PTHR23408">
    <property type="entry name" value="METHYLMALONYL-COA MUTASE"/>
    <property type="match status" value="1"/>
</dbReference>
<dbReference type="Proteomes" id="UP000034410">
    <property type="component" value="Chromosome"/>
</dbReference>
<dbReference type="CDD" id="cd03114">
    <property type="entry name" value="MMAA-like"/>
    <property type="match status" value="1"/>
</dbReference>
<gene>
    <name evidence="2" type="ORF">AAY24_13545</name>
</gene>
<dbReference type="PATRIC" id="fig|1543721.4.peg.2806"/>
<dbReference type="RefSeq" id="WP_046860146.1">
    <property type="nucleotide sequence ID" value="NZ_CP011412.1"/>
</dbReference>
<evidence type="ECO:0000313" key="2">
    <source>
        <dbReference type="EMBL" id="AKH21217.1"/>
    </source>
</evidence>
<dbReference type="EMBL" id="CP011412">
    <property type="protein sequence ID" value="AKH21217.1"/>
    <property type="molecule type" value="Genomic_DNA"/>
</dbReference>
<dbReference type="Gene3D" id="1.20.5.170">
    <property type="match status" value="1"/>
</dbReference>
<keyword evidence="3" id="KW-1185">Reference proteome</keyword>
<sequence>MAFDAESLARDILAGQRRALSRAITLVESTRPDHRILANALLERLTPHAGNSIRIGISGVPGAGKSTFIEAAGLHILKQGHRLAVLAVDPSSAISGGSILGDKTRMEELSRHREAFIRPSPAGKTLGGVTRRTRETMLLCEAAGFDVVIVETVGVGQSETAVADMTDMFLLLLLPGGGDDLQGIKRGIMELADLVLVNKADGEMAATANHSASDYIHALKLLHPRTRNWQVPVKTCSALEKRGIAEAWEIVCRYRQVLTESGELAQRRAQQAKSWMWNETAESLLAALRQDQRVAQLIPRLEQAVVAGSLPPTLAAAQLLEAFLHDDRLSD</sequence>
<organism evidence="2 3">
    <name type="scientific">Sedimenticola thiotaurini</name>
    <dbReference type="NCBI Taxonomy" id="1543721"/>
    <lineage>
        <taxon>Bacteria</taxon>
        <taxon>Pseudomonadati</taxon>
        <taxon>Pseudomonadota</taxon>
        <taxon>Gammaproteobacteria</taxon>
        <taxon>Chromatiales</taxon>
        <taxon>Sedimenticolaceae</taxon>
        <taxon>Sedimenticola</taxon>
    </lineage>
</organism>
<comment type="similarity">
    <text evidence="1">Belongs to the SIMIBI class G3E GTPase family. ArgK/MeaB subfamily.</text>
</comment>
<dbReference type="SUPFAM" id="SSF52540">
    <property type="entry name" value="P-loop containing nucleoside triphosphate hydrolases"/>
    <property type="match status" value="1"/>
</dbReference>
<dbReference type="Gene3D" id="3.40.50.300">
    <property type="entry name" value="P-loop containing nucleotide triphosphate hydrolases"/>
    <property type="match status" value="1"/>
</dbReference>
<dbReference type="OrthoDB" id="9778292at2"/>
<dbReference type="Gene3D" id="1.10.287.130">
    <property type="match status" value="1"/>
</dbReference>
<dbReference type="InterPro" id="IPR005129">
    <property type="entry name" value="GTPase_ArgK"/>
</dbReference>
<protein>
    <submittedName>
        <fullName evidence="2">Protein kinase</fullName>
    </submittedName>
</protein>
<evidence type="ECO:0000256" key="1">
    <source>
        <dbReference type="ARBA" id="ARBA00009625"/>
    </source>
</evidence>
<dbReference type="NCBIfam" id="NF006958">
    <property type="entry name" value="PRK09435.1"/>
    <property type="match status" value="1"/>
</dbReference>
<accession>A0A0F7JZZ1</accession>
<dbReference type="GO" id="GO:0005737">
    <property type="term" value="C:cytoplasm"/>
    <property type="evidence" value="ECO:0007669"/>
    <property type="project" value="TreeGrafter"/>
</dbReference>
<dbReference type="GO" id="GO:0005525">
    <property type="term" value="F:GTP binding"/>
    <property type="evidence" value="ECO:0007669"/>
    <property type="project" value="InterPro"/>
</dbReference>
<name>A0A0F7JZZ1_9GAMM</name>
<keyword evidence="2" id="KW-0808">Transferase</keyword>
<dbReference type="AlphaFoldDB" id="A0A0F7JZZ1"/>
<dbReference type="InterPro" id="IPR027417">
    <property type="entry name" value="P-loop_NTPase"/>
</dbReference>
<dbReference type="Pfam" id="PF03308">
    <property type="entry name" value="MeaB"/>
    <property type="match status" value="1"/>
</dbReference>
<dbReference type="PANTHER" id="PTHR23408:SF3">
    <property type="entry name" value="METHYLMALONIC ACIDURIA TYPE A PROTEIN, MITOCHONDRIAL"/>
    <property type="match status" value="1"/>
</dbReference>